<dbReference type="SUPFAM" id="SSF57701">
    <property type="entry name" value="Zn2/Cys6 DNA-binding domain"/>
    <property type="match status" value="1"/>
</dbReference>
<evidence type="ECO:0000256" key="2">
    <source>
        <dbReference type="SAM" id="MobiDB-lite"/>
    </source>
</evidence>
<feature type="region of interest" description="Disordered" evidence="2">
    <location>
        <begin position="1"/>
        <end position="60"/>
    </location>
</feature>
<dbReference type="InterPro" id="IPR021858">
    <property type="entry name" value="Fun_TF"/>
</dbReference>
<reference evidence="4" key="1">
    <citation type="journal article" date="2020" name="Stud. Mycol.">
        <title>101 Dothideomycetes genomes: a test case for predicting lifestyles and emergence of pathogens.</title>
        <authorList>
            <person name="Haridas S."/>
            <person name="Albert R."/>
            <person name="Binder M."/>
            <person name="Bloem J."/>
            <person name="Labutti K."/>
            <person name="Salamov A."/>
            <person name="Andreopoulos B."/>
            <person name="Baker S."/>
            <person name="Barry K."/>
            <person name="Bills G."/>
            <person name="Bluhm B."/>
            <person name="Cannon C."/>
            <person name="Castanera R."/>
            <person name="Culley D."/>
            <person name="Daum C."/>
            <person name="Ezra D."/>
            <person name="Gonzalez J."/>
            <person name="Henrissat B."/>
            <person name="Kuo A."/>
            <person name="Liang C."/>
            <person name="Lipzen A."/>
            <person name="Lutzoni F."/>
            <person name="Magnuson J."/>
            <person name="Mondo S."/>
            <person name="Nolan M."/>
            <person name="Ohm R."/>
            <person name="Pangilinan J."/>
            <person name="Park H.-J."/>
            <person name="Ramirez L."/>
            <person name="Alfaro M."/>
            <person name="Sun H."/>
            <person name="Tritt A."/>
            <person name="Yoshinaga Y."/>
            <person name="Zwiers L.-H."/>
            <person name="Turgeon B."/>
            <person name="Goodwin S."/>
            <person name="Spatafora J."/>
            <person name="Crous P."/>
            <person name="Grigoriev I."/>
        </authorList>
    </citation>
    <scope>NUCLEOTIDE SEQUENCE</scope>
    <source>
        <strain evidence="4">CBS 125425</strain>
    </source>
</reference>
<organism evidence="4 5">
    <name type="scientific">Polyplosphaeria fusca</name>
    <dbReference type="NCBI Taxonomy" id="682080"/>
    <lineage>
        <taxon>Eukaryota</taxon>
        <taxon>Fungi</taxon>
        <taxon>Dikarya</taxon>
        <taxon>Ascomycota</taxon>
        <taxon>Pezizomycotina</taxon>
        <taxon>Dothideomycetes</taxon>
        <taxon>Pleosporomycetidae</taxon>
        <taxon>Pleosporales</taxon>
        <taxon>Tetraplosphaeriaceae</taxon>
        <taxon>Polyplosphaeria</taxon>
    </lineage>
</organism>
<dbReference type="InterPro" id="IPR052400">
    <property type="entry name" value="Zn2-C6_fungal_TF"/>
</dbReference>
<dbReference type="AlphaFoldDB" id="A0A9P4QJZ1"/>
<dbReference type="EMBL" id="ML996307">
    <property type="protein sequence ID" value="KAF2727869.1"/>
    <property type="molecule type" value="Genomic_DNA"/>
</dbReference>
<dbReference type="Pfam" id="PF00172">
    <property type="entry name" value="Zn_clus"/>
    <property type="match status" value="1"/>
</dbReference>
<dbReference type="InterPro" id="IPR036864">
    <property type="entry name" value="Zn2-C6_fun-type_DNA-bd_sf"/>
</dbReference>
<dbReference type="Gene3D" id="4.10.240.10">
    <property type="entry name" value="Zn(2)-C6 fungal-type DNA-binding domain"/>
    <property type="match status" value="1"/>
</dbReference>
<feature type="domain" description="Zn(2)-C6 fungal-type" evidence="3">
    <location>
        <begin position="63"/>
        <end position="93"/>
    </location>
</feature>
<dbReference type="PANTHER" id="PTHR47657">
    <property type="entry name" value="STEROL REGULATORY ELEMENT-BINDING PROTEIN ECM22"/>
    <property type="match status" value="1"/>
</dbReference>
<keyword evidence="1" id="KW-0539">Nucleus</keyword>
<keyword evidence="5" id="KW-1185">Reference proteome</keyword>
<dbReference type="GO" id="GO:0008270">
    <property type="term" value="F:zinc ion binding"/>
    <property type="evidence" value="ECO:0007669"/>
    <property type="project" value="InterPro"/>
</dbReference>
<dbReference type="PRINTS" id="PR00755">
    <property type="entry name" value="AFLATOXINBRP"/>
</dbReference>
<comment type="caution">
    <text evidence="4">The sequence shown here is derived from an EMBL/GenBank/DDBJ whole genome shotgun (WGS) entry which is preliminary data.</text>
</comment>
<dbReference type="Proteomes" id="UP000799444">
    <property type="component" value="Unassembled WGS sequence"/>
</dbReference>
<evidence type="ECO:0000313" key="5">
    <source>
        <dbReference type="Proteomes" id="UP000799444"/>
    </source>
</evidence>
<accession>A0A9P4QJZ1</accession>
<sequence>MDAALIPGGDSPASNVTAISGGASSGTLAPPSQHAHGDSEGSPSSTREEKNPKRRAHRKSRLGCHNCKGRRIKCDERRPECSNCIKRQVRCDYLGSPAASSDSPLAQAFQPQGNLNIDDVELTFYWTTSTCPTLSTWPSGTEYWRTNTTPLALSQTSSPHTLHLILCFTALHLATSRPARSTHYTALADQHYAAALPLVASSLPTIPTTTTEQTDSILASVQLICFIHLARGPQPDEYLAFSTRGSTSEWLSVFKGIRATLETLGQNWLSRPHALNVHHQSAHRLPVSADPPDFEAPLAHLRAHIPAVSTNVEIDEEALEFLLESFRTRYTTAVDSEYYVCFRWFYKMTHEFLEGLQRREVVPLILLAHWLVLLGDMERFWYVKGWTAHVMGGIWEVLAAEHRTWVRWAMARVGWIPP</sequence>
<evidence type="ECO:0000256" key="1">
    <source>
        <dbReference type="ARBA" id="ARBA00023242"/>
    </source>
</evidence>
<dbReference type="PROSITE" id="PS00463">
    <property type="entry name" value="ZN2_CY6_FUNGAL_1"/>
    <property type="match status" value="1"/>
</dbReference>
<dbReference type="SMART" id="SM00066">
    <property type="entry name" value="GAL4"/>
    <property type="match status" value="1"/>
</dbReference>
<dbReference type="CDD" id="cd00067">
    <property type="entry name" value="GAL4"/>
    <property type="match status" value="1"/>
</dbReference>
<dbReference type="GO" id="GO:0000981">
    <property type="term" value="F:DNA-binding transcription factor activity, RNA polymerase II-specific"/>
    <property type="evidence" value="ECO:0007669"/>
    <property type="project" value="InterPro"/>
</dbReference>
<dbReference type="PROSITE" id="PS50048">
    <property type="entry name" value="ZN2_CY6_FUNGAL_2"/>
    <property type="match status" value="1"/>
</dbReference>
<evidence type="ECO:0000259" key="3">
    <source>
        <dbReference type="PROSITE" id="PS50048"/>
    </source>
</evidence>
<evidence type="ECO:0000313" key="4">
    <source>
        <dbReference type="EMBL" id="KAF2727869.1"/>
    </source>
</evidence>
<dbReference type="InterPro" id="IPR001138">
    <property type="entry name" value="Zn2Cys6_DnaBD"/>
</dbReference>
<gene>
    <name evidence="4" type="ORF">EJ04DRAFT_516996</name>
</gene>
<protein>
    <recommendedName>
        <fullName evidence="3">Zn(2)-C6 fungal-type domain-containing protein</fullName>
    </recommendedName>
</protein>
<dbReference type="Pfam" id="PF11951">
    <property type="entry name" value="Fungal_trans_2"/>
    <property type="match status" value="1"/>
</dbReference>
<dbReference type="OrthoDB" id="416217at2759"/>
<proteinExistence type="predicted"/>
<name>A0A9P4QJZ1_9PLEO</name>
<dbReference type="PANTHER" id="PTHR47657:SF13">
    <property type="entry name" value="ZN(2)-C6 FUNGAL-TYPE DOMAIN-CONTAINING PROTEIN-RELATED"/>
    <property type="match status" value="1"/>
</dbReference>